<evidence type="ECO:0000259" key="11">
    <source>
        <dbReference type="PROSITE" id="PS51677"/>
    </source>
</evidence>
<dbReference type="InterPro" id="IPR002509">
    <property type="entry name" value="NODB_dom"/>
</dbReference>
<dbReference type="GO" id="GO:0005975">
    <property type="term" value="P:carbohydrate metabolic process"/>
    <property type="evidence" value="ECO:0007669"/>
    <property type="project" value="InterPro"/>
</dbReference>
<evidence type="ECO:0000256" key="5">
    <source>
        <dbReference type="ARBA" id="ARBA00022525"/>
    </source>
</evidence>
<evidence type="ECO:0000256" key="10">
    <source>
        <dbReference type="SAM" id="SignalP"/>
    </source>
</evidence>
<evidence type="ECO:0000313" key="13">
    <source>
        <dbReference type="Proteomes" id="UP000293637"/>
    </source>
</evidence>
<dbReference type="PROSITE" id="PS51677">
    <property type="entry name" value="NODB"/>
    <property type="match status" value="1"/>
</dbReference>
<evidence type="ECO:0000256" key="7">
    <source>
        <dbReference type="ARBA" id="ARBA00022801"/>
    </source>
</evidence>
<organism evidence="12 13">
    <name type="scientific">Staphylococcus lugdunensis</name>
    <dbReference type="NCBI Taxonomy" id="28035"/>
    <lineage>
        <taxon>Bacteria</taxon>
        <taxon>Bacillati</taxon>
        <taxon>Bacillota</taxon>
        <taxon>Bacilli</taxon>
        <taxon>Bacillales</taxon>
        <taxon>Staphylococcaceae</taxon>
        <taxon>Staphylococcus</taxon>
    </lineage>
</organism>
<keyword evidence="7" id="KW-0378">Hydrolase</keyword>
<dbReference type="GO" id="GO:0016811">
    <property type="term" value="F:hydrolase activity, acting on carbon-nitrogen (but not peptide) bonds, in linear amides"/>
    <property type="evidence" value="ECO:0007669"/>
    <property type="project" value="InterPro"/>
</dbReference>
<evidence type="ECO:0000256" key="3">
    <source>
        <dbReference type="ARBA" id="ARBA00016781"/>
    </source>
</evidence>
<comment type="caution">
    <text evidence="12">The sequence shown here is derived from an EMBL/GenBank/DDBJ whole genome shotgun (WGS) entry which is preliminary data.</text>
</comment>
<evidence type="ECO:0000256" key="2">
    <source>
        <dbReference type="ARBA" id="ARBA00010973"/>
    </source>
</evidence>
<keyword evidence="6 10" id="KW-0732">Signal</keyword>
<dbReference type="InterPro" id="IPR011330">
    <property type="entry name" value="Glyco_hydro/deAcase_b/a-brl"/>
</dbReference>
<dbReference type="CDD" id="cd10965">
    <property type="entry name" value="CE4_IcaB_5s"/>
    <property type="match status" value="1"/>
</dbReference>
<dbReference type="PANTHER" id="PTHR34216">
    <property type="match status" value="1"/>
</dbReference>
<keyword evidence="4" id="KW-0134">Cell wall</keyword>
<evidence type="ECO:0000256" key="1">
    <source>
        <dbReference type="ARBA" id="ARBA00004191"/>
    </source>
</evidence>
<evidence type="ECO:0000256" key="8">
    <source>
        <dbReference type="ARBA" id="ARBA00030189"/>
    </source>
</evidence>
<sequence length="287" mass="33281">MAKFFKLCSILTLLTILCIFQTHTISSAKSKEKTLNVKGNSALALNYHRIRDDNWFKNTLFTLSNSKEIKNYSISKEAFEAEIKWLKAHGAHFLTEKEFQHYKEKGKFPPKSVWISFDDMEQSVYDNANPIIEKYKIPVTGFIITGQIGNENFHNLNLSDLSTLKILNHSKYWTFSSHTDNLHSLTKDRKAIMTSTPDDKLKDDIVKSNLFIHKQFHKNNDSIAYPYGEVSNQNIKVLKKEGIRYGYTLEDKAVKPSENNYRIPRVLMNEDAFNKLIKKWDGFADGR</sequence>
<feature type="domain" description="NodB homology" evidence="11">
    <location>
        <begin position="111"/>
        <end position="287"/>
    </location>
</feature>
<dbReference type="InterPro" id="IPR023872">
    <property type="entry name" value="PNAG_deacetylase"/>
</dbReference>
<gene>
    <name evidence="12" type="primary">icaB</name>
    <name evidence="12" type="ORF">EQ812_05600</name>
</gene>
<dbReference type="RefSeq" id="WP_002492063.1">
    <property type="nucleotide sequence ID" value="NZ_AP021848.1"/>
</dbReference>
<dbReference type="EMBL" id="SCHB01000003">
    <property type="protein sequence ID" value="TBW72453.1"/>
    <property type="molecule type" value="Genomic_DNA"/>
</dbReference>
<keyword evidence="5" id="KW-0964">Secreted</keyword>
<evidence type="ECO:0000256" key="4">
    <source>
        <dbReference type="ARBA" id="ARBA00022512"/>
    </source>
</evidence>
<accession>A0A4Q9WAY6</accession>
<dbReference type="PANTHER" id="PTHR34216:SF3">
    <property type="entry name" value="POLY-BETA-1,6-N-ACETYL-D-GLUCOSAMINE N-DEACETYLASE"/>
    <property type="match status" value="1"/>
</dbReference>
<dbReference type="SUPFAM" id="SSF88713">
    <property type="entry name" value="Glycoside hydrolase/deacetylase"/>
    <property type="match status" value="1"/>
</dbReference>
<feature type="chain" id="PRO_5020317315" description="Poly-beta-1,6-N-acetyl-D-glucosamine N-deacetylase" evidence="10">
    <location>
        <begin position="29"/>
        <end position="287"/>
    </location>
</feature>
<name>A0A4Q9WAY6_STALU</name>
<dbReference type="AlphaFoldDB" id="A0A4Q9WAY6"/>
<comment type="subcellular location">
    <subcellularLocation>
        <location evidence="1">Secreted</location>
        <location evidence="1">Cell wall</location>
    </subcellularLocation>
</comment>
<dbReference type="Gene3D" id="3.20.20.370">
    <property type="entry name" value="Glycoside hydrolase/deacetylase"/>
    <property type="match status" value="1"/>
</dbReference>
<evidence type="ECO:0000256" key="9">
    <source>
        <dbReference type="ARBA" id="ARBA00033195"/>
    </source>
</evidence>
<dbReference type="InterPro" id="IPR051398">
    <property type="entry name" value="Polysacch_Deacetylase"/>
</dbReference>
<dbReference type="NCBIfam" id="TIGR03933">
    <property type="entry name" value="PIA_icaB"/>
    <property type="match status" value="1"/>
</dbReference>
<evidence type="ECO:0000256" key="6">
    <source>
        <dbReference type="ARBA" id="ARBA00022729"/>
    </source>
</evidence>
<proteinExistence type="inferred from homology"/>
<dbReference type="Pfam" id="PF01522">
    <property type="entry name" value="Polysacc_deac_1"/>
    <property type="match status" value="1"/>
</dbReference>
<reference evidence="12 13" key="1">
    <citation type="journal article" date="2019" name="Sci. Transl. Med.">
        <title>Quorum sensing between bacterial species on the skin protects against epidermal injury in atopic dermatitis.</title>
        <authorList>
            <person name="Williams M.R."/>
        </authorList>
    </citation>
    <scope>NUCLEOTIDE SEQUENCE [LARGE SCALE GENOMIC DNA]</scope>
    <source>
        <strain evidence="12 13">E7</strain>
    </source>
</reference>
<dbReference type="GeneID" id="58090778"/>
<evidence type="ECO:0000313" key="12">
    <source>
        <dbReference type="EMBL" id="TBW72453.1"/>
    </source>
</evidence>
<protein>
    <recommendedName>
        <fullName evidence="3">Poly-beta-1,6-N-acetyl-D-glucosamine N-deacetylase</fullName>
    </recommendedName>
    <alternativeName>
        <fullName evidence="9">Biofilm polysaccharide intercellular adhesin deacetylase</fullName>
    </alternativeName>
    <alternativeName>
        <fullName evidence="8">Intercellular adhesion protein B</fullName>
    </alternativeName>
</protein>
<dbReference type="Proteomes" id="UP000293637">
    <property type="component" value="Unassembled WGS sequence"/>
</dbReference>
<comment type="similarity">
    <text evidence="2">Belongs to the polysaccharide deacetylase family.</text>
</comment>
<feature type="signal peptide" evidence="10">
    <location>
        <begin position="1"/>
        <end position="28"/>
    </location>
</feature>